<accession>A0ACC2SYH1</accession>
<comment type="caution">
    <text evidence="1">The sequence shown here is derived from an EMBL/GenBank/DDBJ whole genome shotgun (WGS) entry which is preliminary data.</text>
</comment>
<evidence type="ECO:0000313" key="2">
    <source>
        <dbReference type="Proteomes" id="UP001165960"/>
    </source>
</evidence>
<name>A0ACC2SYH1_9FUNG</name>
<sequence length="295" mass="33479">MSAENRYITHNKLGEGTYATVYRGQNRTTGETVALKEINLDPDEGAPSTAIREISLMKELKHPNIVKLLDVVHTETRLTLVFEYMEQDLKKYQDTRGQNGVLEPATIKKFMYQLISGLAYCHDSRVLHRDLKPQNLLIDAHHNLKLGDFGLARAFGIPVASFSNEVVTLWYRAPDVLLGARNYSTAIDLWSVGCIMAELYLGRPLFPGVNNDDQLLRIFRLLGTPSEQNWPGVSQYSNWHGNYPFYPPTPIGQAIPTHNDYTALDLIFRFLQYQPQGRLSAQDALDHPYFQGVIL</sequence>
<organism evidence="1 2">
    <name type="scientific">Entomophthora muscae</name>
    <dbReference type="NCBI Taxonomy" id="34485"/>
    <lineage>
        <taxon>Eukaryota</taxon>
        <taxon>Fungi</taxon>
        <taxon>Fungi incertae sedis</taxon>
        <taxon>Zoopagomycota</taxon>
        <taxon>Entomophthoromycotina</taxon>
        <taxon>Entomophthoromycetes</taxon>
        <taxon>Entomophthorales</taxon>
        <taxon>Entomophthoraceae</taxon>
        <taxon>Entomophthora</taxon>
    </lineage>
</organism>
<proteinExistence type="predicted"/>
<keyword evidence="2" id="KW-1185">Reference proteome</keyword>
<dbReference type="EC" id="2.7.11.-" evidence="1"/>
<dbReference type="EMBL" id="QTSX02004199">
    <property type="protein sequence ID" value="KAJ9067411.1"/>
    <property type="molecule type" value="Genomic_DNA"/>
</dbReference>
<protein>
    <submittedName>
        <fullName evidence="1">Negative regulator of the PHO system</fullName>
        <ecNumber evidence="1">2.7.11.-</ecNumber>
    </submittedName>
</protein>
<keyword evidence="1" id="KW-0808">Transferase</keyword>
<gene>
    <name evidence="1" type="primary">PHO85</name>
    <name evidence="1" type="ORF">DSO57_1039387</name>
</gene>
<reference evidence="1" key="1">
    <citation type="submission" date="2022-04" db="EMBL/GenBank/DDBJ databases">
        <title>Genome of the entomopathogenic fungus Entomophthora muscae.</title>
        <authorList>
            <person name="Elya C."/>
            <person name="Lovett B.R."/>
            <person name="Lee E."/>
            <person name="Macias A.M."/>
            <person name="Hajek A.E."/>
            <person name="De Bivort B.L."/>
            <person name="Kasson M.T."/>
            <person name="De Fine Licht H.H."/>
            <person name="Stajich J.E."/>
        </authorList>
    </citation>
    <scope>NUCLEOTIDE SEQUENCE</scope>
    <source>
        <strain evidence="1">Berkeley</strain>
    </source>
</reference>
<dbReference type="Proteomes" id="UP001165960">
    <property type="component" value="Unassembled WGS sequence"/>
</dbReference>
<evidence type="ECO:0000313" key="1">
    <source>
        <dbReference type="EMBL" id="KAJ9067411.1"/>
    </source>
</evidence>